<dbReference type="Proteomes" id="UP000646827">
    <property type="component" value="Unassembled WGS sequence"/>
</dbReference>
<dbReference type="AlphaFoldDB" id="A0A8H7S2R1"/>
<comment type="caution">
    <text evidence="1">The sequence shown here is derived from an EMBL/GenBank/DDBJ whole genome shotgun (WGS) entry which is preliminary data.</text>
</comment>
<evidence type="ECO:0000313" key="2">
    <source>
        <dbReference type="Proteomes" id="UP000646827"/>
    </source>
</evidence>
<proteinExistence type="predicted"/>
<dbReference type="EMBL" id="JAEPRB010000099">
    <property type="protein sequence ID" value="KAG2221807.1"/>
    <property type="molecule type" value="Genomic_DNA"/>
</dbReference>
<keyword evidence="2" id="KW-1185">Reference proteome</keyword>
<dbReference type="OrthoDB" id="2261774at2759"/>
<name>A0A8H7S2R1_9FUNG</name>
<reference evidence="1 2" key="1">
    <citation type="submission" date="2020-12" db="EMBL/GenBank/DDBJ databases">
        <title>Metabolic potential, ecology and presence of endohyphal bacteria is reflected in genomic diversity of Mucoromycotina.</title>
        <authorList>
            <person name="Muszewska A."/>
            <person name="Okrasinska A."/>
            <person name="Steczkiewicz K."/>
            <person name="Drgas O."/>
            <person name="Orlowska M."/>
            <person name="Perlinska-Lenart U."/>
            <person name="Aleksandrzak-Piekarczyk T."/>
            <person name="Szatraj K."/>
            <person name="Zielenkiewicz U."/>
            <person name="Pilsyk S."/>
            <person name="Malc E."/>
            <person name="Mieczkowski P."/>
            <person name="Kruszewska J.S."/>
            <person name="Biernat P."/>
            <person name="Pawlowska J."/>
        </authorList>
    </citation>
    <scope>NUCLEOTIDE SEQUENCE [LARGE SCALE GENOMIC DNA]</scope>
    <source>
        <strain evidence="1 2">CBS 142.35</strain>
    </source>
</reference>
<gene>
    <name evidence="1" type="ORF">INT45_013303</name>
</gene>
<protein>
    <submittedName>
        <fullName evidence="1">Uncharacterized protein</fullName>
    </submittedName>
</protein>
<sequence length="211" mass="24031">MNPTIVDTVAYLPHGDGDDIGESCITIPLSDELYSYIEFRGPDVISEGDLELIGNCSRNAYCDKATRTCQPKRTVGENCENNMECFYGLDIPGHCANNTVCAPRDDLPPYYGAALHQWTLGDEWQSAVWAVVATGAIVLFLVVGRQQLGPLAHSVHRLYEKWKQPSPQQQERWWNLGWVYKRFNRNGRLNDDAYYPLTDRRMAEEPPAYRE</sequence>
<accession>A0A8H7S2R1</accession>
<organism evidence="1 2">
    <name type="scientific">Circinella minor</name>
    <dbReference type="NCBI Taxonomy" id="1195481"/>
    <lineage>
        <taxon>Eukaryota</taxon>
        <taxon>Fungi</taxon>
        <taxon>Fungi incertae sedis</taxon>
        <taxon>Mucoromycota</taxon>
        <taxon>Mucoromycotina</taxon>
        <taxon>Mucoromycetes</taxon>
        <taxon>Mucorales</taxon>
        <taxon>Lichtheimiaceae</taxon>
        <taxon>Circinella</taxon>
    </lineage>
</organism>
<evidence type="ECO:0000313" key="1">
    <source>
        <dbReference type="EMBL" id="KAG2221807.1"/>
    </source>
</evidence>